<comment type="caution">
    <text evidence="14">The sequence shown here is derived from an EMBL/GenBank/DDBJ whole genome shotgun (WGS) entry which is preliminary data.</text>
</comment>
<feature type="binding site" evidence="10">
    <location>
        <position position="136"/>
    </location>
    <ligand>
        <name>glycerol</name>
        <dbReference type="ChEBI" id="CHEBI:17754"/>
    </ligand>
</feature>
<dbReference type="InterPro" id="IPR018483">
    <property type="entry name" value="Carb_kinase_FGGY_CS"/>
</dbReference>
<dbReference type="Pfam" id="PF02782">
    <property type="entry name" value="FGGY_C"/>
    <property type="match status" value="1"/>
</dbReference>
<evidence type="ECO:0000256" key="11">
    <source>
        <dbReference type="RuleBase" id="RU003733"/>
    </source>
</evidence>
<dbReference type="PROSITE" id="PS00933">
    <property type="entry name" value="FGGY_KINASES_1"/>
    <property type="match status" value="1"/>
</dbReference>
<dbReference type="EC" id="2.7.1.30" evidence="10"/>
<evidence type="ECO:0000259" key="12">
    <source>
        <dbReference type="Pfam" id="PF00370"/>
    </source>
</evidence>
<dbReference type="NCBIfam" id="NF000756">
    <property type="entry name" value="PRK00047.1"/>
    <property type="match status" value="1"/>
</dbReference>
<comment type="function">
    <text evidence="9 10">Key enzyme in the regulation of glycerol uptake and metabolism. Catalyzes the phosphorylation of glycerol to yield sn-glycerol 3-phosphate.</text>
</comment>
<feature type="binding site" evidence="10">
    <location>
        <position position="85"/>
    </location>
    <ligand>
        <name>glycerol</name>
        <dbReference type="ChEBI" id="CHEBI:17754"/>
    </ligand>
</feature>
<dbReference type="GO" id="GO:0005829">
    <property type="term" value="C:cytosol"/>
    <property type="evidence" value="ECO:0007669"/>
    <property type="project" value="TreeGrafter"/>
</dbReference>
<feature type="binding site" evidence="10">
    <location>
        <position position="246"/>
    </location>
    <ligand>
        <name>sn-glycerol 3-phosphate</name>
        <dbReference type="ChEBI" id="CHEBI:57597"/>
    </ligand>
</feature>
<feature type="binding site" evidence="10">
    <location>
        <position position="246"/>
    </location>
    <ligand>
        <name>glycerol</name>
        <dbReference type="ChEBI" id="CHEBI:17754"/>
    </ligand>
</feature>
<dbReference type="Pfam" id="PF00370">
    <property type="entry name" value="FGGY_N"/>
    <property type="match status" value="1"/>
</dbReference>
<dbReference type="PANTHER" id="PTHR10196:SF69">
    <property type="entry name" value="GLYCEROL KINASE"/>
    <property type="match status" value="1"/>
</dbReference>
<feature type="binding site" evidence="10">
    <location>
        <position position="413"/>
    </location>
    <ligand>
        <name>ADP</name>
        <dbReference type="ChEBI" id="CHEBI:456216"/>
    </ligand>
</feature>
<dbReference type="InterPro" id="IPR018485">
    <property type="entry name" value="FGGY_C"/>
</dbReference>
<evidence type="ECO:0000313" key="14">
    <source>
        <dbReference type="EMBL" id="TFB79922.1"/>
    </source>
</evidence>
<feature type="binding site" evidence="10">
    <location>
        <position position="268"/>
    </location>
    <ligand>
        <name>ATP</name>
        <dbReference type="ChEBI" id="CHEBI:30616"/>
    </ligand>
</feature>
<feature type="binding site" evidence="10">
    <location>
        <position position="312"/>
    </location>
    <ligand>
        <name>ADP</name>
        <dbReference type="ChEBI" id="CHEBI:456216"/>
    </ligand>
</feature>
<feature type="binding site" evidence="10">
    <location>
        <position position="417"/>
    </location>
    <ligand>
        <name>ADP</name>
        <dbReference type="ChEBI" id="CHEBI:456216"/>
    </ligand>
</feature>
<dbReference type="CDD" id="cd07769">
    <property type="entry name" value="ASKHA_NBD_FGGY_GK"/>
    <property type="match status" value="1"/>
</dbReference>
<dbReference type="OrthoDB" id="9805576at2"/>
<dbReference type="PANTHER" id="PTHR10196">
    <property type="entry name" value="SUGAR KINASE"/>
    <property type="match status" value="1"/>
</dbReference>
<evidence type="ECO:0000256" key="1">
    <source>
        <dbReference type="ARBA" id="ARBA00005190"/>
    </source>
</evidence>
<evidence type="ECO:0000256" key="8">
    <source>
        <dbReference type="ARBA" id="ARBA00052101"/>
    </source>
</evidence>
<gene>
    <name evidence="10" type="primary">glpK</name>
    <name evidence="14" type="ORF">E3N84_07610</name>
</gene>
<dbReference type="FunFam" id="3.30.420.40:FF:000007">
    <property type="entry name" value="Glycerol kinase"/>
    <property type="match status" value="1"/>
</dbReference>
<dbReference type="FunFam" id="3.30.420.40:FF:000008">
    <property type="entry name" value="Glycerol kinase"/>
    <property type="match status" value="1"/>
</dbReference>
<dbReference type="InterPro" id="IPR018484">
    <property type="entry name" value="FGGY_N"/>
</dbReference>
<comment type="pathway">
    <text evidence="1 10">Polyol metabolism; glycerol degradation via glycerol kinase pathway; sn-glycerol 3-phosphate from glycerol: step 1/1.</text>
</comment>
<feature type="binding site" evidence="10">
    <location>
        <position position="247"/>
    </location>
    <ligand>
        <name>glycerol</name>
        <dbReference type="ChEBI" id="CHEBI:17754"/>
    </ligand>
</feature>
<evidence type="ECO:0000313" key="15">
    <source>
        <dbReference type="Proteomes" id="UP000298488"/>
    </source>
</evidence>
<feature type="binding site" evidence="10">
    <location>
        <position position="15"/>
    </location>
    <ligand>
        <name>ATP</name>
        <dbReference type="ChEBI" id="CHEBI:30616"/>
    </ligand>
</feature>
<dbReference type="AlphaFoldDB" id="A0A4R8VCT7"/>
<dbReference type="Proteomes" id="UP000298488">
    <property type="component" value="Unassembled WGS sequence"/>
</dbReference>
<feature type="domain" description="Carbohydrate kinase FGGY N-terminal" evidence="12">
    <location>
        <begin position="8"/>
        <end position="253"/>
    </location>
</feature>
<feature type="binding site" evidence="10">
    <location>
        <position position="85"/>
    </location>
    <ligand>
        <name>sn-glycerol 3-phosphate</name>
        <dbReference type="ChEBI" id="CHEBI:57597"/>
    </ligand>
</feature>
<sequence>MGQETFVAAIDQGTTSSRCIVFNKRGRIVSSAQREHRQIFPRPGWVEHDATEIWANVQDVVQRALDGGGIAVDQLAAIGITNQRETVVLWDRETGEPVSNAIVWQDTRTRDLVRELGAPVGPERFRERTGLPLATYFSGPKFLWMLENIDGLRERAERGDILFGTMDSWLIWNLTGGTDGGRHVTDVTNASRTLLMNLRELDWDGTVLERMRIPRAALPEIVSSSEVYGTATGVLAGVPIAGALGDQHAALFGQTAFSEGDVKSTYGTGSFLLLNTGAEPVQSRHGLLTTVGYQIGDAPAVYALEGSIAVSGALVQWFRDQLGAIENASDIEALAASVADNGDCYVVPAFSGLFAPHWRSDARGVIVGLTGYVTKAHIARAILEASAWQTKEVVDAMAADTRMPLAELRVDGGMTANNLLLQILADALDVRVILPEVTETTCLGAAFAAGLAVGYWSGLDELRETWSQKAAFEPAIDEKRRAHEYRQWKKAVARTLDWVEPEVGVDR</sequence>
<evidence type="ECO:0000256" key="7">
    <source>
        <dbReference type="ARBA" id="ARBA00022840"/>
    </source>
</evidence>
<feature type="domain" description="Carbohydrate kinase FGGY C-terminal" evidence="13">
    <location>
        <begin position="264"/>
        <end position="452"/>
    </location>
</feature>
<dbReference type="RefSeq" id="WP_104095790.1">
    <property type="nucleotide sequence ID" value="NZ_JACHBP010000001.1"/>
</dbReference>
<dbReference type="NCBIfam" id="TIGR01311">
    <property type="entry name" value="glycerol_kin"/>
    <property type="match status" value="1"/>
</dbReference>
<dbReference type="InterPro" id="IPR005999">
    <property type="entry name" value="Glycerol_kin"/>
</dbReference>
<feature type="binding site" evidence="10">
    <location>
        <position position="413"/>
    </location>
    <ligand>
        <name>ATP</name>
        <dbReference type="ChEBI" id="CHEBI:30616"/>
    </ligand>
</feature>
<feature type="binding site" evidence="10">
    <location>
        <position position="14"/>
    </location>
    <ligand>
        <name>ADP</name>
        <dbReference type="ChEBI" id="CHEBI:456216"/>
    </ligand>
</feature>
<comment type="similarity">
    <text evidence="2 10 11">Belongs to the FGGY kinase family.</text>
</comment>
<dbReference type="PIRSF" id="PIRSF000538">
    <property type="entry name" value="GlpK"/>
    <property type="match status" value="1"/>
</dbReference>
<evidence type="ECO:0000256" key="9">
    <source>
        <dbReference type="ARBA" id="ARBA00054633"/>
    </source>
</evidence>
<feature type="binding site" evidence="10">
    <location>
        <position position="16"/>
    </location>
    <ligand>
        <name>ATP</name>
        <dbReference type="ChEBI" id="CHEBI:30616"/>
    </ligand>
</feature>
<keyword evidence="15" id="KW-1185">Reference proteome</keyword>
<dbReference type="GO" id="GO:0006072">
    <property type="term" value="P:glycerol-3-phosphate metabolic process"/>
    <property type="evidence" value="ECO:0007669"/>
    <property type="project" value="InterPro"/>
</dbReference>
<feature type="binding site" evidence="10">
    <location>
        <position position="84"/>
    </location>
    <ligand>
        <name>glycerol</name>
        <dbReference type="ChEBI" id="CHEBI:17754"/>
    </ligand>
</feature>
<keyword evidence="6 10" id="KW-0319">Glycerol metabolism</keyword>
<dbReference type="EMBL" id="SOFI01000003">
    <property type="protein sequence ID" value="TFB79922.1"/>
    <property type="molecule type" value="Genomic_DNA"/>
</dbReference>
<dbReference type="HAMAP" id="MF_00186">
    <property type="entry name" value="Glycerol_kin"/>
    <property type="match status" value="1"/>
</dbReference>
<evidence type="ECO:0000259" key="13">
    <source>
        <dbReference type="Pfam" id="PF02782"/>
    </source>
</evidence>
<protein>
    <recommendedName>
        <fullName evidence="10">Glycerol kinase</fullName>
        <ecNumber evidence="10">2.7.1.30</ecNumber>
    </recommendedName>
    <alternativeName>
        <fullName evidence="10">ATP:glycerol 3-phosphotransferase</fullName>
    </alternativeName>
    <alternativeName>
        <fullName evidence="10">Glycerokinase</fullName>
        <shortName evidence="10">GK</shortName>
    </alternativeName>
</protein>
<evidence type="ECO:0000256" key="5">
    <source>
        <dbReference type="ARBA" id="ARBA00022777"/>
    </source>
</evidence>
<organism evidence="14 15">
    <name type="scientific">Terrimesophilobacter mesophilus</name>
    <dbReference type="NCBI Taxonomy" id="433647"/>
    <lineage>
        <taxon>Bacteria</taxon>
        <taxon>Bacillati</taxon>
        <taxon>Actinomycetota</taxon>
        <taxon>Actinomycetes</taxon>
        <taxon>Micrococcales</taxon>
        <taxon>Microbacteriaceae</taxon>
        <taxon>Terrimesophilobacter</taxon>
    </lineage>
</organism>
<keyword evidence="3 10" id="KW-0808">Transferase</keyword>
<feature type="binding site" evidence="10">
    <location>
        <position position="268"/>
    </location>
    <ligand>
        <name>ADP</name>
        <dbReference type="ChEBI" id="CHEBI:456216"/>
    </ligand>
</feature>
<dbReference type="InterPro" id="IPR043129">
    <property type="entry name" value="ATPase_NBD"/>
</dbReference>
<evidence type="ECO:0000256" key="6">
    <source>
        <dbReference type="ARBA" id="ARBA00022798"/>
    </source>
</evidence>
<evidence type="ECO:0000256" key="2">
    <source>
        <dbReference type="ARBA" id="ARBA00009156"/>
    </source>
</evidence>
<keyword evidence="4 10" id="KW-0547">Nucleotide-binding</keyword>
<proteinExistence type="inferred from homology"/>
<dbReference type="SUPFAM" id="SSF53067">
    <property type="entry name" value="Actin-like ATPase domain"/>
    <property type="match status" value="2"/>
</dbReference>
<accession>A0A4R8VCT7</accession>
<feature type="binding site" evidence="10">
    <location>
        <position position="14"/>
    </location>
    <ligand>
        <name>sn-glycerol 3-phosphate</name>
        <dbReference type="ChEBI" id="CHEBI:57597"/>
    </ligand>
</feature>
<feature type="binding site" evidence="10">
    <location>
        <position position="18"/>
    </location>
    <ligand>
        <name>ADP</name>
        <dbReference type="ChEBI" id="CHEBI:456216"/>
    </ligand>
</feature>
<dbReference type="Gene3D" id="3.30.420.40">
    <property type="match status" value="2"/>
</dbReference>
<feature type="binding site" evidence="10">
    <location>
        <position position="136"/>
    </location>
    <ligand>
        <name>sn-glycerol 3-phosphate</name>
        <dbReference type="ChEBI" id="CHEBI:57597"/>
    </ligand>
</feature>
<comment type="catalytic activity">
    <reaction evidence="8 10">
        <text>glycerol + ATP = sn-glycerol 3-phosphate + ADP + H(+)</text>
        <dbReference type="Rhea" id="RHEA:21644"/>
        <dbReference type="ChEBI" id="CHEBI:15378"/>
        <dbReference type="ChEBI" id="CHEBI:17754"/>
        <dbReference type="ChEBI" id="CHEBI:30616"/>
        <dbReference type="ChEBI" id="CHEBI:57597"/>
        <dbReference type="ChEBI" id="CHEBI:456216"/>
        <dbReference type="EC" id="2.7.1.30"/>
    </reaction>
</comment>
<feature type="binding site" evidence="10">
    <location>
        <position position="316"/>
    </location>
    <ligand>
        <name>ATP</name>
        <dbReference type="ChEBI" id="CHEBI:30616"/>
    </ligand>
</feature>
<evidence type="ECO:0000256" key="10">
    <source>
        <dbReference type="HAMAP-Rule" id="MF_00186"/>
    </source>
</evidence>
<feature type="binding site" evidence="10">
    <location>
        <position position="312"/>
    </location>
    <ligand>
        <name>ATP</name>
        <dbReference type="ChEBI" id="CHEBI:30616"/>
    </ligand>
</feature>
<dbReference type="PROSITE" id="PS00445">
    <property type="entry name" value="FGGY_KINASES_2"/>
    <property type="match status" value="1"/>
</dbReference>
<comment type="activity regulation">
    <text evidence="10">Inhibited by fructose 1,6-bisphosphate (FBP).</text>
</comment>
<keyword evidence="7 10" id="KW-0067">ATP-binding</keyword>
<dbReference type="GO" id="GO:0005524">
    <property type="term" value="F:ATP binding"/>
    <property type="evidence" value="ECO:0007669"/>
    <property type="project" value="UniProtKB-UniRule"/>
</dbReference>
<evidence type="ECO:0000256" key="3">
    <source>
        <dbReference type="ARBA" id="ARBA00022679"/>
    </source>
</evidence>
<dbReference type="InterPro" id="IPR000577">
    <property type="entry name" value="Carb_kinase_FGGY"/>
</dbReference>
<dbReference type="GO" id="GO:0004370">
    <property type="term" value="F:glycerol kinase activity"/>
    <property type="evidence" value="ECO:0007669"/>
    <property type="project" value="UniProtKB-UniRule"/>
</dbReference>
<keyword evidence="5 10" id="KW-0418">Kinase</keyword>
<dbReference type="GO" id="GO:0019563">
    <property type="term" value="P:glycerol catabolic process"/>
    <property type="evidence" value="ECO:0007669"/>
    <property type="project" value="UniProtKB-UniRule"/>
</dbReference>
<reference evidence="14 15" key="1">
    <citation type="submission" date="2019-03" db="EMBL/GenBank/DDBJ databases">
        <title>Genomics of glacier-inhabiting Cryobacterium strains.</title>
        <authorList>
            <person name="Liu Q."/>
            <person name="Xin Y.-H."/>
        </authorList>
    </citation>
    <scope>NUCLEOTIDE SEQUENCE [LARGE SCALE GENOMIC DNA]</scope>
    <source>
        <strain evidence="14 15">CGMCC 1.10440</strain>
    </source>
</reference>
<feature type="binding site" evidence="10">
    <location>
        <position position="14"/>
    </location>
    <ligand>
        <name>ATP</name>
        <dbReference type="ChEBI" id="CHEBI:30616"/>
    </ligand>
</feature>
<evidence type="ECO:0000256" key="4">
    <source>
        <dbReference type="ARBA" id="ARBA00022741"/>
    </source>
</evidence>
<name>A0A4R8VCT7_9MICO</name>
<feature type="binding site" evidence="10">
    <location>
        <position position="84"/>
    </location>
    <ligand>
        <name>sn-glycerol 3-phosphate</name>
        <dbReference type="ChEBI" id="CHEBI:57597"/>
    </ligand>
</feature>
<dbReference type="UniPathway" id="UPA00618">
    <property type="reaction ID" value="UER00672"/>
</dbReference>